<feature type="domain" description="Glycosyl hydrolase family 95 N-terminal" evidence="1">
    <location>
        <begin position="23"/>
        <end position="274"/>
    </location>
</feature>
<dbReference type="Proteomes" id="UP000466586">
    <property type="component" value="Unassembled WGS sequence"/>
</dbReference>
<dbReference type="Gene3D" id="2.70.98.50">
    <property type="entry name" value="putative glycoside hydrolase family protein from bacillus halodurans"/>
    <property type="match status" value="1"/>
</dbReference>
<keyword evidence="4" id="KW-0378">Hydrolase</keyword>
<feature type="domain" description="Alpha fucosidase A-like C-terminal" evidence="2">
    <location>
        <begin position="723"/>
        <end position="815"/>
    </location>
</feature>
<dbReference type="InterPro" id="IPR049053">
    <property type="entry name" value="AFCA-like_C"/>
</dbReference>
<evidence type="ECO:0000259" key="1">
    <source>
        <dbReference type="Pfam" id="PF14498"/>
    </source>
</evidence>
<reference evidence="4 5" key="1">
    <citation type="submission" date="2019-11" db="EMBL/GenBank/DDBJ databases">
        <title>Pedobacter sp. HMF7647 Genome sequencing and assembly.</title>
        <authorList>
            <person name="Kang H."/>
            <person name="Kim H."/>
            <person name="Joh K."/>
        </authorList>
    </citation>
    <scope>NUCLEOTIDE SEQUENCE [LARGE SCALE GENOMIC DNA]</scope>
    <source>
        <strain evidence="4 5">HMF7647</strain>
    </source>
</reference>
<dbReference type="EMBL" id="WVHT01000007">
    <property type="protein sequence ID" value="MXV52255.1"/>
    <property type="molecule type" value="Genomic_DNA"/>
</dbReference>
<feature type="domain" description="Glycosyl hydrolase family 95 catalytic" evidence="3">
    <location>
        <begin position="302"/>
        <end position="721"/>
    </location>
</feature>
<evidence type="ECO:0000313" key="5">
    <source>
        <dbReference type="Proteomes" id="UP000466586"/>
    </source>
</evidence>
<evidence type="ECO:0000313" key="4">
    <source>
        <dbReference type="EMBL" id="MXV52255.1"/>
    </source>
</evidence>
<sequence>MKFRILLLILIPAFACGQTDLKLWYEQPASVWTEALPVGNGRLGAMIFGNVQEELIQLNESTLWSGGPVKSSINPDARKYLPLIRKAIFDGDYQKGAELCKKMQGLYTESYMPLGDLRIKQNFRSENLRSYYRDLNIENAVATTKYTAGGVNYTREIFSSAPDQVIVIRIRADKPGQLNLEISSKSQLKFTTESIANNIFSMSGKAPAHVDPSYVGYNKEPVIYADSGGCRGMNFNLLIKAINKGGSVTSDKNALSVKGATEVLLLVSAATSFKGFDKCPSSQGKNEKSLAMGYLRKASLKSYNLLLENHKADYQKYFKRVDISFGQDTARAAKLPTDKRLMAYTGGGHDPGLEALYFQYGRYLLISSSRPGQTAANLQGIWNKDLRPAWSSNYTININAQMNYWPSLVTNLAELNKPFIELIKNISITGARTAKEFYGLDGWVAHHNSDIWATSNPVGDLGKGDPKWANWSMGANWLCEHLWDYYRFTNDKEFLRQTAYPLMKGAVIFTMGFLIQDKDGYWVTSPSGSPENVFKDENGKEGAIAMGSTMDMSIIRELFANFVASSQLLKSDSLLRQQVIAKQKKLYPFHIGKRGNIVEWYKDWDEVEVHHRHVSHLYGLHPANQISPAATPELAAAARKTLEIRGDEGTGWSKAWKINFWARLWDGNHAYSLIRDLLHLTTENNANYGEGGGTYPNLFDAHPPFQIDGNFGGTAGIAEMLLQSQNNEIHLLPALPDEWKNGFVKGLRARGDYQVDIKWKNGRLDEAVITSFAGQACVVRSAIPLKVDSKDVPFKKTDFGYVTTFLTKKGQSYKLNAQ</sequence>
<dbReference type="InterPro" id="IPR013780">
    <property type="entry name" value="Glyco_hydro_b"/>
</dbReference>
<dbReference type="Gene3D" id="2.60.40.1180">
    <property type="entry name" value="Golgi alpha-mannosidase II"/>
    <property type="match status" value="1"/>
</dbReference>
<dbReference type="PANTHER" id="PTHR31084">
    <property type="entry name" value="ALPHA-L-FUCOSIDASE 2"/>
    <property type="match status" value="1"/>
</dbReference>
<evidence type="ECO:0000259" key="2">
    <source>
        <dbReference type="Pfam" id="PF21307"/>
    </source>
</evidence>
<dbReference type="InterPro" id="IPR054363">
    <property type="entry name" value="GH95_cat"/>
</dbReference>
<dbReference type="Pfam" id="PF14498">
    <property type="entry name" value="Glyco_hyd_65N_2"/>
    <property type="match status" value="1"/>
</dbReference>
<dbReference type="RefSeq" id="WP_160845434.1">
    <property type="nucleotide sequence ID" value="NZ_WVHT01000007.1"/>
</dbReference>
<dbReference type="SUPFAM" id="SSF48208">
    <property type="entry name" value="Six-hairpin glycosidases"/>
    <property type="match status" value="1"/>
</dbReference>
<protein>
    <submittedName>
        <fullName evidence="4">Glycoside hydrolase family 95 protein</fullName>
    </submittedName>
</protein>
<dbReference type="GO" id="GO:0004560">
    <property type="term" value="F:alpha-L-fucosidase activity"/>
    <property type="evidence" value="ECO:0007669"/>
    <property type="project" value="InterPro"/>
</dbReference>
<dbReference type="AlphaFoldDB" id="A0A7K1YCF7"/>
<dbReference type="Pfam" id="PF22124">
    <property type="entry name" value="Glyco_hydro_95_cat"/>
    <property type="match status" value="1"/>
</dbReference>
<dbReference type="FunFam" id="1.50.10.10:FF:000028">
    <property type="entry name" value="Alpha-L-fucosidase 2"/>
    <property type="match status" value="1"/>
</dbReference>
<name>A0A7K1YCF7_9SPHI</name>
<gene>
    <name evidence="4" type="ORF">GS399_14855</name>
</gene>
<dbReference type="InterPro" id="IPR027414">
    <property type="entry name" value="GH95_N_dom"/>
</dbReference>
<organism evidence="4 5">
    <name type="scientific">Hufsiella arboris</name>
    <dbReference type="NCBI Taxonomy" id="2695275"/>
    <lineage>
        <taxon>Bacteria</taxon>
        <taxon>Pseudomonadati</taxon>
        <taxon>Bacteroidota</taxon>
        <taxon>Sphingobacteriia</taxon>
        <taxon>Sphingobacteriales</taxon>
        <taxon>Sphingobacteriaceae</taxon>
        <taxon>Hufsiella</taxon>
    </lineage>
</organism>
<evidence type="ECO:0000259" key="3">
    <source>
        <dbReference type="Pfam" id="PF22124"/>
    </source>
</evidence>
<dbReference type="Pfam" id="PF21307">
    <property type="entry name" value="Glyco_hydro_95_C"/>
    <property type="match status" value="1"/>
</dbReference>
<dbReference type="InterPro" id="IPR008928">
    <property type="entry name" value="6-hairpin_glycosidase_sf"/>
</dbReference>
<accession>A0A7K1YCF7</accession>
<dbReference type="InterPro" id="IPR016518">
    <property type="entry name" value="Alpha-L-fucosidase"/>
</dbReference>
<keyword evidence="5" id="KW-1185">Reference proteome</keyword>
<dbReference type="PANTHER" id="PTHR31084:SF0">
    <property type="entry name" value="ALPHA-L-FUCOSIDASE 2"/>
    <property type="match status" value="1"/>
</dbReference>
<proteinExistence type="predicted"/>
<comment type="caution">
    <text evidence="4">The sequence shown here is derived from an EMBL/GenBank/DDBJ whole genome shotgun (WGS) entry which is preliminary data.</text>
</comment>
<dbReference type="GO" id="GO:0005975">
    <property type="term" value="P:carbohydrate metabolic process"/>
    <property type="evidence" value="ECO:0007669"/>
    <property type="project" value="InterPro"/>
</dbReference>
<dbReference type="PIRSF" id="PIRSF007663">
    <property type="entry name" value="UCP007663"/>
    <property type="match status" value="1"/>
</dbReference>